<organism evidence="2 3">
    <name type="scientific">Brevundimonas denitrificans</name>
    <dbReference type="NCBI Taxonomy" id="1443434"/>
    <lineage>
        <taxon>Bacteria</taxon>
        <taxon>Pseudomonadati</taxon>
        <taxon>Pseudomonadota</taxon>
        <taxon>Alphaproteobacteria</taxon>
        <taxon>Caulobacterales</taxon>
        <taxon>Caulobacteraceae</taxon>
        <taxon>Brevundimonas</taxon>
    </lineage>
</organism>
<feature type="compositionally biased region" description="Basic and acidic residues" evidence="1">
    <location>
        <begin position="47"/>
        <end position="59"/>
    </location>
</feature>
<keyword evidence="3" id="KW-1185">Reference proteome</keyword>
<name>A0ABQ6BE92_9CAUL</name>
<feature type="region of interest" description="Disordered" evidence="1">
    <location>
        <begin position="41"/>
        <end position="73"/>
    </location>
</feature>
<gene>
    <name evidence="2" type="ORF">GCM10007859_03330</name>
</gene>
<reference evidence="3" key="1">
    <citation type="journal article" date="2019" name="Int. J. Syst. Evol. Microbiol.">
        <title>The Global Catalogue of Microorganisms (GCM) 10K type strain sequencing project: providing services to taxonomists for standard genome sequencing and annotation.</title>
        <authorList>
            <consortium name="The Broad Institute Genomics Platform"/>
            <consortium name="The Broad Institute Genome Sequencing Center for Infectious Disease"/>
            <person name="Wu L."/>
            <person name="Ma J."/>
        </authorList>
    </citation>
    <scope>NUCLEOTIDE SEQUENCE [LARGE SCALE GENOMIC DNA]</scope>
    <source>
        <strain evidence="3">NBRC 110107</strain>
    </source>
</reference>
<evidence type="ECO:0000313" key="2">
    <source>
        <dbReference type="EMBL" id="GLS00328.1"/>
    </source>
</evidence>
<dbReference type="EMBL" id="BSOY01000004">
    <property type="protein sequence ID" value="GLS00328.1"/>
    <property type="molecule type" value="Genomic_DNA"/>
</dbReference>
<feature type="region of interest" description="Disordered" evidence="1">
    <location>
        <begin position="17"/>
        <end position="36"/>
    </location>
</feature>
<proteinExistence type="predicted"/>
<evidence type="ECO:0000313" key="3">
    <source>
        <dbReference type="Proteomes" id="UP001156921"/>
    </source>
</evidence>
<dbReference type="Proteomes" id="UP001156921">
    <property type="component" value="Unassembled WGS sequence"/>
</dbReference>
<dbReference type="RefSeq" id="WP_284220446.1">
    <property type="nucleotide sequence ID" value="NZ_BSOY01000004.1"/>
</dbReference>
<evidence type="ECO:0000256" key="1">
    <source>
        <dbReference type="SAM" id="MobiDB-lite"/>
    </source>
</evidence>
<sequence>MPTSAFAWMISIRSSSSPRDRFAGQSFRGHVGRNHKGLQHHLVRLPRAPDYRTDRRQQQDDGGGDGQVADRLDARAKPFIAGQPDLLLKQPGVAGENVARGGLQRRLPAGGAESKLQRLEGFGWPYSRELFAGQLYGVASRRRSCALT</sequence>
<protein>
    <submittedName>
        <fullName evidence="2">Uncharacterized protein</fullName>
    </submittedName>
</protein>
<comment type="caution">
    <text evidence="2">The sequence shown here is derived from an EMBL/GenBank/DDBJ whole genome shotgun (WGS) entry which is preliminary data.</text>
</comment>
<accession>A0ABQ6BE92</accession>